<evidence type="ECO:0000256" key="7">
    <source>
        <dbReference type="ARBA" id="ARBA00033354"/>
    </source>
</evidence>
<dbReference type="InterPro" id="IPR003724">
    <property type="entry name" value="CblAdoTrfase_CobA"/>
</dbReference>
<evidence type="ECO:0000256" key="4">
    <source>
        <dbReference type="ARBA" id="ARBA00024929"/>
    </source>
</evidence>
<dbReference type="PANTHER" id="PTHR46638:SF1">
    <property type="entry name" value="CORRINOID ADENOSYLTRANSFERASE"/>
    <property type="match status" value="1"/>
</dbReference>
<dbReference type="Gene3D" id="3.40.50.300">
    <property type="entry name" value="P-loop containing nucleotide triphosphate hydrolases"/>
    <property type="match status" value="1"/>
</dbReference>
<comment type="catalytic activity">
    <reaction evidence="8">
        <text>2 cob(II)yrinate a,c diamide + reduced [electron-transfer flavoprotein] + 2 ATP = 2 adenosylcob(III)yrinate a,c-diamide + 2 triphosphate + oxidized [electron-transfer flavoprotein] + 3 H(+)</text>
        <dbReference type="Rhea" id="RHEA:11528"/>
        <dbReference type="Rhea" id="RHEA-COMP:10685"/>
        <dbReference type="Rhea" id="RHEA-COMP:10686"/>
        <dbReference type="ChEBI" id="CHEBI:15378"/>
        <dbReference type="ChEBI" id="CHEBI:18036"/>
        <dbReference type="ChEBI" id="CHEBI:30616"/>
        <dbReference type="ChEBI" id="CHEBI:57692"/>
        <dbReference type="ChEBI" id="CHEBI:58307"/>
        <dbReference type="ChEBI" id="CHEBI:58503"/>
        <dbReference type="ChEBI" id="CHEBI:58537"/>
        <dbReference type="EC" id="2.5.1.17"/>
    </reaction>
</comment>
<evidence type="ECO:0000256" key="5">
    <source>
        <dbReference type="ARBA" id="ARBA00031529"/>
    </source>
</evidence>
<dbReference type="GO" id="GO:0005524">
    <property type="term" value="F:ATP binding"/>
    <property type="evidence" value="ECO:0007669"/>
    <property type="project" value="InterPro"/>
</dbReference>
<sequence>MHREVGLETLFPPPEKREKTGNSSMTRKRLKQGLIQVYTGAGKGKTTCALGLAMRAVGQGFKVFMVQFLKTDDTGEVQAAQRLAPDFTIQSFGTPGFPNLREPDVKTLAAVREAFTLARRVISAGEHDLVLLDEVNLSLAYGLVSVAEMLEVLRQRPPFVEVVLTGRSAPPELVDLADLVTEMRPVKHYFEAGVKARRGIEW</sequence>
<dbReference type="CDD" id="cd00561">
    <property type="entry name" value="CobA_ACA"/>
    <property type="match status" value="1"/>
</dbReference>
<comment type="catalytic activity">
    <reaction evidence="9">
        <text>2 cob(II)alamin + reduced [electron-transfer flavoprotein] + 2 ATP = 2 adenosylcob(III)alamin + 2 triphosphate + oxidized [electron-transfer flavoprotein] + 3 H(+)</text>
        <dbReference type="Rhea" id="RHEA:28671"/>
        <dbReference type="Rhea" id="RHEA-COMP:10685"/>
        <dbReference type="Rhea" id="RHEA-COMP:10686"/>
        <dbReference type="ChEBI" id="CHEBI:15378"/>
        <dbReference type="ChEBI" id="CHEBI:16304"/>
        <dbReference type="ChEBI" id="CHEBI:18036"/>
        <dbReference type="ChEBI" id="CHEBI:18408"/>
        <dbReference type="ChEBI" id="CHEBI:30616"/>
        <dbReference type="ChEBI" id="CHEBI:57692"/>
        <dbReference type="ChEBI" id="CHEBI:58307"/>
        <dbReference type="EC" id="2.5.1.17"/>
    </reaction>
</comment>
<proteinExistence type="inferred from homology"/>
<evidence type="ECO:0000313" key="11">
    <source>
        <dbReference type="EMBL" id="HHS30251.1"/>
    </source>
</evidence>
<evidence type="ECO:0000256" key="8">
    <source>
        <dbReference type="ARBA" id="ARBA00048555"/>
    </source>
</evidence>
<reference evidence="11" key="1">
    <citation type="journal article" date="2020" name="mSystems">
        <title>Genome- and Community-Level Interaction Insights into Carbon Utilization and Element Cycling Functions of Hydrothermarchaeota in Hydrothermal Sediment.</title>
        <authorList>
            <person name="Zhou Z."/>
            <person name="Liu Y."/>
            <person name="Xu W."/>
            <person name="Pan J."/>
            <person name="Luo Z.H."/>
            <person name="Li M."/>
        </authorList>
    </citation>
    <scope>NUCLEOTIDE SEQUENCE [LARGE SCALE GENOMIC DNA]</scope>
    <source>
        <strain evidence="11">SpSt-767</strain>
    </source>
</reference>
<accession>A0A7V6DQJ9</accession>
<dbReference type="GO" id="GO:0009236">
    <property type="term" value="P:cobalamin biosynthetic process"/>
    <property type="evidence" value="ECO:0007669"/>
    <property type="project" value="UniProtKB-UniPathway"/>
</dbReference>
<comment type="similarity">
    <text evidence="2">Belongs to the Cob(I)alamin adenosyltransferase family.</text>
</comment>
<comment type="caution">
    <text evidence="11">The sequence shown here is derived from an EMBL/GenBank/DDBJ whole genome shotgun (WGS) entry which is preliminary data.</text>
</comment>
<dbReference type="NCBIfam" id="NF004637">
    <property type="entry name" value="PRK05986.1"/>
    <property type="match status" value="1"/>
</dbReference>
<dbReference type="SUPFAM" id="SSF52540">
    <property type="entry name" value="P-loop containing nucleoside triphosphate hydrolases"/>
    <property type="match status" value="1"/>
</dbReference>
<dbReference type="NCBIfam" id="TIGR00708">
    <property type="entry name" value="cobA"/>
    <property type="match status" value="1"/>
</dbReference>
<protein>
    <recommendedName>
        <fullName evidence="3">corrinoid adenosyltransferase</fullName>
        <ecNumber evidence="3">2.5.1.17</ecNumber>
    </recommendedName>
    <alternativeName>
        <fullName evidence="5">Cob(II)alamin adenosyltransferase</fullName>
    </alternativeName>
    <alternativeName>
        <fullName evidence="7">Cob(II)yrinic acid a,c-diamide adenosyltransferase</fullName>
    </alternativeName>
    <alternativeName>
        <fullName evidence="6">Cobinamide/cobalamin adenosyltransferase</fullName>
    </alternativeName>
</protein>
<dbReference type="Pfam" id="PF02572">
    <property type="entry name" value="CobA_CobO_BtuR"/>
    <property type="match status" value="1"/>
</dbReference>
<evidence type="ECO:0000256" key="3">
    <source>
        <dbReference type="ARBA" id="ARBA00012454"/>
    </source>
</evidence>
<dbReference type="PANTHER" id="PTHR46638">
    <property type="entry name" value="CORRINOID ADENOSYLTRANSFERASE"/>
    <property type="match status" value="1"/>
</dbReference>
<evidence type="ECO:0000256" key="6">
    <source>
        <dbReference type="ARBA" id="ARBA00033334"/>
    </source>
</evidence>
<evidence type="ECO:0000256" key="10">
    <source>
        <dbReference type="SAM" id="MobiDB-lite"/>
    </source>
</evidence>
<dbReference type="InterPro" id="IPR027417">
    <property type="entry name" value="P-loop_NTPase"/>
</dbReference>
<dbReference type="AlphaFoldDB" id="A0A7V6DQJ9"/>
<feature type="region of interest" description="Disordered" evidence="10">
    <location>
        <begin position="1"/>
        <end position="26"/>
    </location>
</feature>
<comment type="pathway">
    <text evidence="1">Cofactor biosynthesis; adenosylcobalamin biosynthesis; adenosylcobalamin from cob(II)yrinate a,c-diamide: step 2/7.</text>
</comment>
<gene>
    <name evidence="11" type="primary">cobO</name>
    <name evidence="11" type="ORF">ENV52_11190</name>
</gene>
<name>A0A7V6DQJ9_9BACT</name>
<dbReference type="EC" id="2.5.1.17" evidence="3"/>
<comment type="function">
    <text evidence="4">Required for both de novo synthesis of the corrin ring for the assimilation of exogenous corrinoids. Participates in the adenosylation of a variety of incomplete and complete corrinoids.</text>
</comment>
<dbReference type="EMBL" id="DTGR01000174">
    <property type="protein sequence ID" value="HHS30251.1"/>
    <property type="molecule type" value="Genomic_DNA"/>
</dbReference>
<evidence type="ECO:0000256" key="1">
    <source>
        <dbReference type="ARBA" id="ARBA00005121"/>
    </source>
</evidence>
<keyword evidence="11" id="KW-0808">Transferase</keyword>
<dbReference type="GO" id="GO:0008817">
    <property type="term" value="F:corrinoid adenosyltransferase activity"/>
    <property type="evidence" value="ECO:0007669"/>
    <property type="project" value="UniProtKB-EC"/>
</dbReference>
<dbReference type="PIRSF" id="PIRSF015617">
    <property type="entry name" value="Adensltrnsf_CobA"/>
    <property type="match status" value="1"/>
</dbReference>
<evidence type="ECO:0000256" key="9">
    <source>
        <dbReference type="ARBA" id="ARBA00048692"/>
    </source>
</evidence>
<organism evidence="11">
    <name type="scientific">Desulfobacca acetoxidans</name>
    <dbReference type="NCBI Taxonomy" id="60893"/>
    <lineage>
        <taxon>Bacteria</taxon>
        <taxon>Pseudomonadati</taxon>
        <taxon>Thermodesulfobacteriota</taxon>
        <taxon>Desulfobaccia</taxon>
        <taxon>Desulfobaccales</taxon>
        <taxon>Desulfobaccaceae</taxon>
        <taxon>Desulfobacca</taxon>
    </lineage>
</organism>
<evidence type="ECO:0000256" key="2">
    <source>
        <dbReference type="ARBA" id="ARBA00007487"/>
    </source>
</evidence>
<dbReference type="UniPathway" id="UPA00148">
    <property type="reaction ID" value="UER00233"/>
</dbReference>